<gene>
    <name evidence="3" type="primary">ogt</name>
    <name evidence="3" type="ordered locus">Hqrw_1197</name>
</gene>
<feature type="domain" description="Methylated-DNA-[protein]-cysteine S-methyltransferase DNA binding" evidence="2">
    <location>
        <begin position="75"/>
        <end position="133"/>
    </location>
</feature>
<dbReference type="Pfam" id="PF01035">
    <property type="entry name" value="DNA_binding_1"/>
    <property type="match status" value="1"/>
</dbReference>
<dbReference type="InterPro" id="IPR036388">
    <property type="entry name" value="WH-like_DNA-bd_sf"/>
</dbReference>
<dbReference type="AlphaFoldDB" id="G0LGE4"/>
<dbReference type="Gene3D" id="1.10.10.10">
    <property type="entry name" value="Winged helix-like DNA-binding domain superfamily/Winged helix DNA-binding domain"/>
    <property type="match status" value="1"/>
</dbReference>
<dbReference type="HOGENOM" id="CLU_1700230_0_0_2"/>
<proteinExistence type="predicted"/>
<dbReference type="SUPFAM" id="SSF46767">
    <property type="entry name" value="Methylated DNA-protein cysteine methyltransferase, C-terminal domain"/>
    <property type="match status" value="1"/>
</dbReference>
<accession>G0LGE4</accession>
<dbReference type="RefSeq" id="WP_014555087.1">
    <property type="nucleotide sequence ID" value="NC_017459.1"/>
</dbReference>
<dbReference type="EMBL" id="FR746099">
    <property type="protein sequence ID" value="CCC39164.1"/>
    <property type="molecule type" value="Genomic_DNA"/>
</dbReference>
<dbReference type="CDD" id="cd06445">
    <property type="entry name" value="ATase"/>
    <property type="match status" value="1"/>
</dbReference>
<evidence type="ECO:0000313" key="4">
    <source>
        <dbReference type="Proteomes" id="UP000007954"/>
    </source>
</evidence>
<dbReference type="EC" id="2.1.1.63" evidence="3"/>
<dbReference type="Proteomes" id="UP000007954">
    <property type="component" value="Chromosome"/>
</dbReference>
<organism evidence="3 4">
    <name type="scientific">Haloquadratum walsbyi (strain DSM 16854 / JCM 12705 / C23)</name>
    <dbReference type="NCBI Taxonomy" id="768065"/>
    <lineage>
        <taxon>Archaea</taxon>
        <taxon>Methanobacteriati</taxon>
        <taxon>Methanobacteriota</taxon>
        <taxon>Stenosarchaea group</taxon>
        <taxon>Halobacteria</taxon>
        <taxon>Halobacteriales</taxon>
        <taxon>Haloferacaceae</taxon>
        <taxon>Haloquadratum</taxon>
    </lineage>
</organism>
<sequence length="156" mass="17096">MSTELGIFARYFTQIDRAIAVGLASGRVVSVDFQPTVPSDADDDHALLDRINTYLNGDSDHLADVDIALTVPTDQRRVLEATRNVPYGEEVSLDRILRMAGLDEDKTDDQSTAQRALAENPIPLIVPDHRVRDAPSGAPSDVITQLQDIEQIETVS</sequence>
<keyword evidence="3" id="KW-0808">Transferase</keyword>
<dbReference type="GO" id="GO:0032259">
    <property type="term" value="P:methylation"/>
    <property type="evidence" value="ECO:0007669"/>
    <property type="project" value="UniProtKB-KW"/>
</dbReference>
<protein>
    <submittedName>
        <fullName evidence="3">Probable methylated-DNA--protein-cysteine methyltransferase</fullName>
        <ecNumber evidence="3">2.1.1.63</ecNumber>
    </submittedName>
</protein>
<evidence type="ECO:0000313" key="3">
    <source>
        <dbReference type="EMBL" id="CCC39164.1"/>
    </source>
</evidence>
<dbReference type="InterPro" id="IPR014048">
    <property type="entry name" value="MethylDNA_cys_MeTrfase_DNA-bd"/>
</dbReference>
<name>G0LGE4_HALWC</name>
<keyword evidence="1" id="KW-0227">DNA damage</keyword>
<reference evidence="3 4" key="1">
    <citation type="journal article" date="2011" name="PLoS ONE">
        <title>Haloquadratum walsbyi: limited diversity in a global pond.</title>
        <authorList>
            <person name="Dyall-Smith M."/>
            <person name="Pfeiffer F."/>
            <person name="Klee K."/>
            <person name="Palm P."/>
            <person name="Gross K."/>
            <person name="Schuster S.C."/>
            <person name="Rampp M."/>
            <person name="Oesterhelt D."/>
        </authorList>
    </citation>
    <scope>NUCLEOTIDE SEQUENCE [LARGE SCALE GENOMIC DNA]</scope>
    <source>
        <strain evidence="4">DSM 16854 / JCM 12705 / C23</strain>
    </source>
</reference>
<dbReference type="GO" id="GO:0003908">
    <property type="term" value="F:methylated-DNA-[protein]-cysteine S-methyltransferase activity"/>
    <property type="evidence" value="ECO:0007669"/>
    <property type="project" value="UniProtKB-EC"/>
</dbReference>
<keyword evidence="3" id="KW-0489">Methyltransferase</keyword>
<evidence type="ECO:0000256" key="1">
    <source>
        <dbReference type="ARBA" id="ARBA00022763"/>
    </source>
</evidence>
<dbReference type="GO" id="GO:0006281">
    <property type="term" value="P:DNA repair"/>
    <property type="evidence" value="ECO:0007669"/>
    <property type="project" value="InterPro"/>
</dbReference>
<dbReference type="InterPro" id="IPR036217">
    <property type="entry name" value="MethylDNA_cys_MeTrfase_DNAb"/>
</dbReference>
<dbReference type="OrthoDB" id="372118at2157"/>
<dbReference type="KEGG" id="hwc:Hqrw_1197"/>
<dbReference type="GeneID" id="12445823"/>
<evidence type="ECO:0000259" key="2">
    <source>
        <dbReference type="Pfam" id="PF01035"/>
    </source>
</evidence>